<evidence type="ECO:0000256" key="2">
    <source>
        <dbReference type="SAM" id="Phobius"/>
    </source>
</evidence>
<dbReference type="EMBL" id="CAICTM010002368">
    <property type="protein sequence ID" value="CAB9528987.1"/>
    <property type="molecule type" value="Genomic_DNA"/>
</dbReference>
<feature type="compositionally biased region" description="Basic and acidic residues" evidence="1">
    <location>
        <begin position="313"/>
        <end position="324"/>
    </location>
</feature>
<gene>
    <name evidence="3" type="ORF">SEMRO_2370_G325190.1</name>
</gene>
<reference evidence="3" key="1">
    <citation type="submission" date="2020-06" db="EMBL/GenBank/DDBJ databases">
        <authorList>
            <consortium name="Plant Systems Biology data submission"/>
        </authorList>
    </citation>
    <scope>NUCLEOTIDE SEQUENCE</scope>
    <source>
        <strain evidence="3">D6</strain>
    </source>
</reference>
<proteinExistence type="predicted"/>
<name>A0A9N8HX63_9STRA</name>
<keyword evidence="2" id="KW-0812">Transmembrane</keyword>
<keyword evidence="4" id="KW-1185">Reference proteome</keyword>
<comment type="caution">
    <text evidence="3">The sequence shown here is derived from an EMBL/GenBank/DDBJ whole genome shotgun (WGS) entry which is preliminary data.</text>
</comment>
<sequence>MFLFRIIPGVLWLDILDKATDQCAAAIFGGFRLPCSLLVLFLWMSFLGELRIRVVELIHYVTVVHYNPHKTEIQRIYGQWQVRLCLCALLCGLSYYITFEFEDDFPQLQALKESIQNEKHNQKIDQAVHNDQDNENDNNEVFLMAHVYAQRILQQAQSIVWILGTLLRLKRARFLKLVALVWMLMPLGSFLMCWCGNFALWLSIGHVMMRAFDLTPQDRPRLGMAGCISAILVSTLYWRKYGTLEILLAVAAAIGGELAFQKALADVEEERKRREQNPGMLDKLWAALTGLFQAEEDDNSNNNQNKNKSSVGDGKKTDETKDDNADNTDATAEAIVYTRPSLYAWLAIAVYWAAHGIRLDGYDLFTF</sequence>
<feature type="region of interest" description="Disordered" evidence="1">
    <location>
        <begin position="296"/>
        <end position="326"/>
    </location>
</feature>
<evidence type="ECO:0000313" key="3">
    <source>
        <dbReference type="EMBL" id="CAB9528987.1"/>
    </source>
</evidence>
<keyword evidence="2" id="KW-1133">Transmembrane helix</keyword>
<feature type="transmembrane region" description="Helical" evidence="2">
    <location>
        <begin position="177"/>
        <end position="202"/>
    </location>
</feature>
<keyword evidence="2" id="KW-0472">Membrane</keyword>
<organism evidence="3 4">
    <name type="scientific">Seminavis robusta</name>
    <dbReference type="NCBI Taxonomy" id="568900"/>
    <lineage>
        <taxon>Eukaryota</taxon>
        <taxon>Sar</taxon>
        <taxon>Stramenopiles</taxon>
        <taxon>Ochrophyta</taxon>
        <taxon>Bacillariophyta</taxon>
        <taxon>Bacillariophyceae</taxon>
        <taxon>Bacillariophycidae</taxon>
        <taxon>Naviculales</taxon>
        <taxon>Naviculaceae</taxon>
        <taxon>Seminavis</taxon>
    </lineage>
</organism>
<protein>
    <submittedName>
        <fullName evidence="3">Uncharacterized protein</fullName>
    </submittedName>
</protein>
<dbReference type="AlphaFoldDB" id="A0A9N8HX63"/>
<dbReference type="Proteomes" id="UP001153069">
    <property type="component" value="Unassembled WGS sequence"/>
</dbReference>
<feature type="transmembrane region" description="Helical" evidence="2">
    <location>
        <begin position="24"/>
        <end position="43"/>
    </location>
</feature>
<evidence type="ECO:0000256" key="1">
    <source>
        <dbReference type="SAM" id="MobiDB-lite"/>
    </source>
</evidence>
<evidence type="ECO:0000313" key="4">
    <source>
        <dbReference type="Proteomes" id="UP001153069"/>
    </source>
</evidence>
<accession>A0A9N8HX63</accession>
<feature type="compositionally biased region" description="Low complexity" evidence="1">
    <location>
        <begin position="300"/>
        <end position="312"/>
    </location>
</feature>
<feature type="transmembrane region" description="Helical" evidence="2">
    <location>
        <begin position="222"/>
        <end position="238"/>
    </location>
</feature>